<dbReference type="InterPro" id="IPR050189">
    <property type="entry name" value="MFS_Efflux_Transporters"/>
</dbReference>
<comment type="function">
    <text evidence="1">Resistance to tetracycline by an active tetracycline efflux. This is an energy-dependent process that decreases the accumulation of the antibiotic in whole cells. This protein functions as a metal-tetracycline/H(+) antiporter.</text>
</comment>
<accession>A0A1U7D070</accession>
<dbReference type="GO" id="GO:0005886">
    <property type="term" value="C:plasma membrane"/>
    <property type="evidence" value="ECO:0007669"/>
    <property type="project" value="UniProtKB-SubCell"/>
</dbReference>
<keyword evidence="8 10" id="KW-1133">Transmembrane helix</keyword>
<dbReference type="NCBIfam" id="TIGR00710">
    <property type="entry name" value="efflux_Bcr_CflA"/>
    <property type="match status" value="1"/>
</dbReference>
<dbReference type="PANTHER" id="PTHR43124">
    <property type="entry name" value="PURINE EFFLUX PUMP PBUE"/>
    <property type="match status" value="1"/>
</dbReference>
<keyword evidence="13" id="KW-1185">Reference proteome</keyword>
<gene>
    <name evidence="12" type="ORF">Ga0080559_TMP712</name>
</gene>
<comment type="similarity">
    <text evidence="3 10">Belongs to the major facilitator superfamily. Bcr/CmlA family.</text>
</comment>
<feature type="transmembrane region" description="Helical" evidence="10">
    <location>
        <begin position="343"/>
        <end position="365"/>
    </location>
</feature>
<feature type="transmembrane region" description="Helical" evidence="10">
    <location>
        <begin position="252"/>
        <end position="275"/>
    </location>
</feature>
<evidence type="ECO:0000259" key="11">
    <source>
        <dbReference type="PROSITE" id="PS50850"/>
    </source>
</evidence>
<feature type="transmembrane region" description="Helical" evidence="10">
    <location>
        <begin position="109"/>
        <end position="131"/>
    </location>
</feature>
<comment type="subcellular location">
    <subcellularLocation>
        <location evidence="10">Cell inner membrane</location>
        <topology evidence="10">Multi-pass membrane protein</topology>
    </subcellularLocation>
    <subcellularLocation>
        <location evidence="2">Cell membrane</location>
        <topology evidence="2">Multi-pass membrane protein</topology>
    </subcellularLocation>
</comment>
<dbReference type="PANTHER" id="PTHR43124:SF3">
    <property type="entry name" value="CHLORAMPHENICOL EFFLUX PUMP RV0191"/>
    <property type="match status" value="1"/>
</dbReference>
<sequence length="377" mass="39665">MNVFLPSLPKMTAHFETEYRLMQLSVAIYLGVNAVLQILIGPISDKFGRRPVILWGLGLFLVATLGCIFAPNVALFLAFRMCQAVIVSAMVLSRAVVRDIVPQDQAASMIGYVTMGVAVVPMVGPVIGGVLGEAFGWQATFWLLFGLGAAIFWLSWRDLGETSVSRGLSLGQQFSEYPELFRSPRFWGYALSCAFSSGAFFAYLGGAPFVGSEVFGLTPAVLGFFFGAPAVGYMIGNGLSGKFSARVGINRMILWGCIVNTGGLALALVTFAMGFQSEWTFFGYMTFVGLGNGMTIPNATAGALSVRPHLAGTASGLAGAIMIGGGAALSALAGALLHPGTGAWPLLWLMFSTGIASVAAILVVIRRERQLGGLGTA</sequence>
<comment type="caution">
    <text evidence="10">Lacks conserved residue(s) required for the propagation of feature annotation.</text>
</comment>
<proteinExistence type="inferred from homology"/>
<dbReference type="InterPro" id="IPR005829">
    <property type="entry name" value="Sugar_transporter_CS"/>
</dbReference>
<dbReference type="PRINTS" id="PR01035">
    <property type="entry name" value="TCRTETA"/>
</dbReference>
<organism evidence="12 13">
    <name type="scientific">Salipiger profundus</name>
    <dbReference type="NCBI Taxonomy" id="1229727"/>
    <lineage>
        <taxon>Bacteria</taxon>
        <taxon>Pseudomonadati</taxon>
        <taxon>Pseudomonadota</taxon>
        <taxon>Alphaproteobacteria</taxon>
        <taxon>Rhodobacterales</taxon>
        <taxon>Roseobacteraceae</taxon>
        <taxon>Salipiger</taxon>
    </lineage>
</organism>
<evidence type="ECO:0000313" key="12">
    <source>
        <dbReference type="EMBL" id="APX21508.1"/>
    </source>
</evidence>
<feature type="domain" description="Major facilitator superfamily (MFS) profile" evidence="11">
    <location>
        <begin position="1"/>
        <end position="369"/>
    </location>
</feature>
<evidence type="ECO:0000313" key="13">
    <source>
        <dbReference type="Proteomes" id="UP000186559"/>
    </source>
</evidence>
<reference evidence="12 13" key="1">
    <citation type="submission" date="2016-03" db="EMBL/GenBank/DDBJ databases">
        <title>Deep-sea bacteria in the southern Pacific.</title>
        <authorList>
            <person name="Tang K."/>
        </authorList>
    </citation>
    <scope>NUCLEOTIDE SEQUENCE [LARGE SCALE GENOMIC DNA]</scope>
    <source>
        <strain evidence="12 13">JLT2016</strain>
    </source>
</reference>
<comment type="similarity">
    <text evidence="4">Belongs to the major facilitator superfamily. TCR/Tet family.</text>
</comment>
<dbReference type="SUPFAM" id="SSF103473">
    <property type="entry name" value="MFS general substrate transporter"/>
    <property type="match status" value="1"/>
</dbReference>
<dbReference type="InterPro" id="IPR036259">
    <property type="entry name" value="MFS_trans_sf"/>
</dbReference>
<dbReference type="InterPro" id="IPR011701">
    <property type="entry name" value="MFS"/>
</dbReference>
<dbReference type="Gene3D" id="1.20.1720.10">
    <property type="entry name" value="Multidrug resistance protein D"/>
    <property type="match status" value="1"/>
</dbReference>
<dbReference type="CDD" id="cd17320">
    <property type="entry name" value="MFS_MdfA_MDR_like"/>
    <property type="match status" value="1"/>
</dbReference>
<evidence type="ECO:0000256" key="2">
    <source>
        <dbReference type="ARBA" id="ARBA00004651"/>
    </source>
</evidence>
<dbReference type="Proteomes" id="UP000186559">
    <property type="component" value="Chromosome"/>
</dbReference>
<dbReference type="Pfam" id="PF07690">
    <property type="entry name" value="MFS_1"/>
    <property type="match status" value="1"/>
</dbReference>
<evidence type="ECO:0000256" key="7">
    <source>
        <dbReference type="ARBA" id="ARBA00022692"/>
    </source>
</evidence>
<feature type="transmembrane region" description="Helical" evidence="10">
    <location>
        <begin position="186"/>
        <end position="205"/>
    </location>
</feature>
<dbReference type="InterPro" id="IPR020846">
    <property type="entry name" value="MFS_dom"/>
</dbReference>
<evidence type="ECO:0000256" key="5">
    <source>
        <dbReference type="ARBA" id="ARBA00022448"/>
    </source>
</evidence>
<feature type="transmembrane region" description="Helical" evidence="10">
    <location>
        <begin position="137"/>
        <end position="156"/>
    </location>
</feature>
<dbReference type="STRING" id="1229727.Ga0080559_TMP712"/>
<dbReference type="PROSITE" id="PS00216">
    <property type="entry name" value="SUGAR_TRANSPORT_1"/>
    <property type="match status" value="1"/>
</dbReference>
<feature type="transmembrane region" description="Helical" evidence="10">
    <location>
        <begin position="52"/>
        <end position="71"/>
    </location>
</feature>
<protein>
    <recommendedName>
        <fullName evidence="10">Bcr/CflA family efflux transporter</fullName>
    </recommendedName>
</protein>
<name>A0A1U7D070_9RHOB</name>
<feature type="transmembrane region" description="Helical" evidence="10">
    <location>
        <begin position="20"/>
        <end position="40"/>
    </location>
</feature>
<dbReference type="InterPro" id="IPR004812">
    <property type="entry name" value="Efflux_drug-R_Bcr/CmlA"/>
</dbReference>
<evidence type="ECO:0000256" key="10">
    <source>
        <dbReference type="RuleBase" id="RU365088"/>
    </source>
</evidence>
<feature type="transmembrane region" description="Helical" evidence="10">
    <location>
        <begin position="316"/>
        <end position="337"/>
    </location>
</feature>
<dbReference type="PROSITE" id="PS50850">
    <property type="entry name" value="MFS"/>
    <property type="match status" value="1"/>
</dbReference>
<keyword evidence="7 10" id="KW-0812">Transmembrane</keyword>
<evidence type="ECO:0000256" key="6">
    <source>
        <dbReference type="ARBA" id="ARBA00022475"/>
    </source>
</evidence>
<dbReference type="AlphaFoldDB" id="A0A1U7D070"/>
<keyword evidence="10" id="KW-0997">Cell inner membrane</keyword>
<dbReference type="KEGG" id="tpro:Ga0080559_TMP712"/>
<feature type="transmembrane region" description="Helical" evidence="10">
    <location>
        <begin position="281"/>
        <end position="304"/>
    </location>
</feature>
<keyword evidence="9 10" id="KW-0472">Membrane</keyword>
<evidence type="ECO:0000256" key="9">
    <source>
        <dbReference type="ARBA" id="ARBA00023136"/>
    </source>
</evidence>
<dbReference type="EMBL" id="CP014796">
    <property type="protein sequence ID" value="APX21508.1"/>
    <property type="molecule type" value="Genomic_DNA"/>
</dbReference>
<dbReference type="GO" id="GO:0042910">
    <property type="term" value="F:xenobiotic transmembrane transporter activity"/>
    <property type="evidence" value="ECO:0007669"/>
    <property type="project" value="InterPro"/>
</dbReference>
<keyword evidence="6" id="KW-1003">Cell membrane</keyword>
<evidence type="ECO:0000256" key="1">
    <source>
        <dbReference type="ARBA" id="ARBA00003279"/>
    </source>
</evidence>
<evidence type="ECO:0000256" key="4">
    <source>
        <dbReference type="ARBA" id="ARBA00007520"/>
    </source>
</evidence>
<evidence type="ECO:0000256" key="8">
    <source>
        <dbReference type="ARBA" id="ARBA00022989"/>
    </source>
</evidence>
<keyword evidence="5 10" id="KW-0813">Transport</keyword>
<dbReference type="GO" id="GO:1990961">
    <property type="term" value="P:xenobiotic detoxification by transmembrane export across the plasma membrane"/>
    <property type="evidence" value="ECO:0007669"/>
    <property type="project" value="InterPro"/>
</dbReference>
<evidence type="ECO:0000256" key="3">
    <source>
        <dbReference type="ARBA" id="ARBA00006236"/>
    </source>
</evidence>
<dbReference type="InterPro" id="IPR001958">
    <property type="entry name" value="Tet-R_TetA/multi-R_MdtG-like"/>
</dbReference>
<feature type="transmembrane region" description="Helical" evidence="10">
    <location>
        <begin position="217"/>
        <end position="240"/>
    </location>
</feature>